<gene>
    <name evidence="2" type="ORF">LCGC14_1256870</name>
</gene>
<feature type="non-terminal residue" evidence="2">
    <location>
        <position position="1"/>
    </location>
</feature>
<dbReference type="EMBL" id="LAZR01006934">
    <property type="protein sequence ID" value="KKM88617.1"/>
    <property type="molecule type" value="Genomic_DNA"/>
</dbReference>
<organism evidence="2">
    <name type="scientific">marine sediment metagenome</name>
    <dbReference type="NCBI Taxonomy" id="412755"/>
    <lineage>
        <taxon>unclassified sequences</taxon>
        <taxon>metagenomes</taxon>
        <taxon>ecological metagenomes</taxon>
    </lineage>
</organism>
<feature type="region of interest" description="Disordered" evidence="1">
    <location>
        <begin position="1"/>
        <end position="28"/>
    </location>
</feature>
<proteinExistence type="predicted"/>
<evidence type="ECO:0000256" key="1">
    <source>
        <dbReference type="SAM" id="MobiDB-lite"/>
    </source>
</evidence>
<accession>A0A0F9P586</accession>
<sequence length="28" mass="3594">KRHDERRPLKERLETKKERRKMSLEEQS</sequence>
<comment type="caution">
    <text evidence="2">The sequence shown here is derived from an EMBL/GenBank/DDBJ whole genome shotgun (WGS) entry which is preliminary data.</text>
</comment>
<evidence type="ECO:0000313" key="2">
    <source>
        <dbReference type="EMBL" id="KKM88617.1"/>
    </source>
</evidence>
<dbReference type="AlphaFoldDB" id="A0A0F9P586"/>
<protein>
    <submittedName>
        <fullName evidence="2">Uncharacterized protein</fullName>
    </submittedName>
</protein>
<name>A0A0F9P586_9ZZZZ</name>
<reference evidence="2" key="1">
    <citation type="journal article" date="2015" name="Nature">
        <title>Complex archaea that bridge the gap between prokaryotes and eukaryotes.</title>
        <authorList>
            <person name="Spang A."/>
            <person name="Saw J.H."/>
            <person name="Jorgensen S.L."/>
            <person name="Zaremba-Niedzwiedzka K."/>
            <person name="Martijn J."/>
            <person name="Lind A.E."/>
            <person name="van Eijk R."/>
            <person name="Schleper C."/>
            <person name="Guy L."/>
            <person name="Ettema T.J."/>
        </authorList>
    </citation>
    <scope>NUCLEOTIDE SEQUENCE</scope>
</reference>